<dbReference type="SFLD" id="SFLDS00005">
    <property type="entry name" value="Isoprenoid_Synthase_Type_I"/>
    <property type="match status" value="1"/>
</dbReference>
<dbReference type="PANTHER" id="PTHR31225:SF252">
    <property type="entry name" value="TERPENE SYNTHASE 12-RELATED"/>
    <property type="match status" value="1"/>
</dbReference>
<dbReference type="InterPro" id="IPR008930">
    <property type="entry name" value="Terpenoid_cyclase/PrenylTrfase"/>
</dbReference>
<dbReference type="GO" id="GO:0016102">
    <property type="term" value="P:diterpenoid biosynthetic process"/>
    <property type="evidence" value="ECO:0007669"/>
    <property type="project" value="InterPro"/>
</dbReference>
<dbReference type="Gene3D" id="1.10.600.10">
    <property type="entry name" value="Farnesyl Diphosphate Synthase"/>
    <property type="match status" value="1"/>
</dbReference>
<keyword evidence="8" id="KW-1185">Reference proteome</keyword>
<dbReference type="Pfam" id="PF01397">
    <property type="entry name" value="Terpene_synth"/>
    <property type="match status" value="1"/>
</dbReference>
<dbReference type="InterPro" id="IPR050148">
    <property type="entry name" value="Terpene_synthase-like"/>
</dbReference>
<dbReference type="EMBL" id="JAMQYH010000002">
    <property type="protein sequence ID" value="KAJ1697099.1"/>
    <property type="molecule type" value="Genomic_DNA"/>
</dbReference>
<sequence>MALSLGLSSLVHYPPTKMRVFSYTYILQPTFGKKRVVSYRSPICAHSQSRQSFERRTANYKQTIWHDDFIQSVEIGEEQGSGNKERVCKLKKEVSQILYKQELLGDKLELVDALQQLGVAYHFKDEINCVITEIHESMDQILLTDMQDNLHVVSLLFRLLRMHGFSVKEDIFKKYLDKEGYSKAMLSSDIKGILSLYEASYFAKEGEETLEMARHFATKYLTEFLASSNFDDLRLKEHVAHALELPLNWRMERLHTHWFINQYNTDEQMIPPLWELAVLDFNLLQNSYKRELKQVSRWWTSLKLYEKLPFFRDRLAENYLWSVGWAFEPEHSSYRIAQTQANCFVTTIDDIYDVYGSLNELEAFTDAIEKWDITATEVLPEYMQICISALFSTVHDQGCEVFKRKGLNVIPYLRRAWKDLCKAYLKEARWYHSGYVPTLVEYLENAWVSISGNIALSNAYCINNYITAKELEKFSSGYPDIVQYSSMNLRLYDDLATSSDELERGDVSKSVQCYMNDKGVTEFIARKDIKEMIWKYWTLINVQGEIIGNSDFEKYFKKVAFNVPRMAQCIYQHGDGYGNPDCETKDQITSLLFDPINLS</sequence>
<dbReference type="InterPro" id="IPR001906">
    <property type="entry name" value="Terpene_synth_N"/>
</dbReference>
<dbReference type="AlphaFoldDB" id="A0A9Q0CPC6"/>
<protein>
    <submittedName>
        <fullName evidence="7">Uncharacterized protein</fullName>
    </submittedName>
</protein>
<dbReference type="FunFam" id="1.10.600.10:FF:000007">
    <property type="entry name" value="Isoprene synthase, chloroplastic"/>
    <property type="match status" value="1"/>
</dbReference>
<evidence type="ECO:0000313" key="8">
    <source>
        <dbReference type="Proteomes" id="UP001151287"/>
    </source>
</evidence>
<evidence type="ECO:0000256" key="1">
    <source>
        <dbReference type="ARBA" id="ARBA00001936"/>
    </source>
</evidence>
<accession>A0A9Q0CPC6</accession>
<dbReference type="Gene3D" id="1.50.10.130">
    <property type="entry name" value="Terpene synthase, N-terminal domain"/>
    <property type="match status" value="1"/>
</dbReference>
<dbReference type="Pfam" id="PF03936">
    <property type="entry name" value="Terpene_synth_C"/>
    <property type="match status" value="1"/>
</dbReference>
<dbReference type="SUPFAM" id="SSF48576">
    <property type="entry name" value="Terpenoid synthases"/>
    <property type="match status" value="1"/>
</dbReference>
<dbReference type="InterPro" id="IPR044814">
    <property type="entry name" value="Terpene_cyclase_plant_C1"/>
</dbReference>
<proteinExistence type="predicted"/>
<dbReference type="Proteomes" id="UP001151287">
    <property type="component" value="Unassembled WGS sequence"/>
</dbReference>
<reference evidence="7" key="1">
    <citation type="journal article" date="2022" name="Cell">
        <title>Repeat-based holocentromeres influence genome architecture and karyotype evolution.</title>
        <authorList>
            <person name="Hofstatter P.G."/>
            <person name="Thangavel G."/>
            <person name="Lux T."/>
            <person name="Neumann P."/>
            <person name="Vondrak T."/>
            <person name="Novak P."/>
            <person name="Zhang M."/>
            <person name="Costa L."/>
            <person name="Castellani M."/>
            <person name="Scott A."/>
            <person name="Toegelov H."/>
            <person name="Fuchs J."/>
            <person name="Mata-Sucre Y."/>
            <person name="Dias Y."/>
            <person name="Vanzela A.L.L."/>
            <person name="Huettel B."/>
            <person name="Almeida C.C.S."/>
            <person name="Simkova H."/>
            <person name="Souza G."/>
            <person name="Pedrosa-Harand A."/>
            <person name="Macas J."/>
            <person name="Mayer K.F.X."/>
            <person name="Houben A."/>
            <person name="Marques A."/>
        </authorList>
    </citation>
    <scope>NUCLEOTIDE SEQUENCE</scope>
    <source>
        <tissue evidence="7">Leaves</tissue>
    </source>
</reference>
<dbReference type="GO" id="GO:0000287">
    <property type="term" value="F:magnesium ion binding"/>
    <property type="evidence" value="ECO:0007669"/>
    <property type="project" value="InterPro"/>
</dbReference>
<feature type="domain" description="Terpene synthase metal-binding" evidence="6">
    <location>
        <begin position="302"/>
        <end position="537"/>
    </location>
</feature>
<feature type="domain" description="Terpene synthase N-terminal" evidence="5">
    <location>
        <begin position="64"/>
        <end position="243"/>
    </location>
</feature>
<keyword evidence="4" id="KW-0460">Magnesium</keyword>
<gene>
    <name evidence="7" type="ORF">LUZ63_005611</name>
</gene>
<organism evidence="7 8">
    <name type="scientific">Rhynchospora breviuscula</name>
    <dbReference type="NCBI Taxonomy" id="2022672"/>
    <lineage>
        <taxon>Eukaryota</taxon>
        <taxon>Viridiplantae</taxon>
        <taxon>Streptophyta</taxon>
        <taxon>Embryophyta</taxon>
        <taxon>Tracheophyta</taxon>
        <taxon>Spermatophyta</taxon>
        <taxon>Magnoliopsida</taxon>
        <taxon>Liliopsida</taxon>
        <taxon>Poales</taxon>
        <taxon>Cyperaceae</taxon>
        <taxon>Cyperoideae</taxon>
        <taxon>Rhynchosporeae</taxon>
        <taxon>Rhynchospora</taxon>
    </lineage>
</organism>
<dbReference type="CDD" id="cd00684">
    <property type="entry name" value="Terpene_cyclase_plant_C1"/>
    <property type="match status" value="1"/>
</dbReference>
<name>A0A9Q0CPC6_9POAL</name>
<comment type="cofactor">
    <cofactor evidence="1">
        <name>Mn(2+)</name>
        <dbReference type="ChEBI" id="CHEBI:29035"/>
    </cofactor>
</comment>
<dbReference type="SFLD" id="SFLDG01019">
    <property type="entry name" value="Terpene_Cyclase_Like_1_C_Termi"/>
    <property type="match status" value="1"/>
</dbReference>
<evidence type="ECO:0000256" key="3">
    <source>
        <dbReference type="ARBA" id="ARBA00022723"/>
    </source>
</evidence>
<evidence type="ECO:0000259" key="5">
    <source>
        <dbReference type="Pfam" id="PF01397"/>
    </source>
</evidence>
<evidence type="ECO:0000259" key="6">
    <source>
        <dbReference type="Pfam" id="PF03936"/>
    </source>
</evidence>
<dbReference type="OrthoDB" id="746449at2759"/>
<comment type="caution">
    <text evidence="7">The sequence shown here is derived from an EMBL/GenBank/DDBJ whole genome shotgun (WGS) entry which is preliminary data.</text>
</comment>
<comment type="cofactor">
    <cofactor evidence="2">
        <name>Mg(2+)</name>
        <dbReference type="ChEBI" id="CHEBI:18420"/>
    </cofactor>
</comment>
<dbReference type="InterPro" id="IPR034741">
    <property type="entry name" value="Terpene_cyclase-like_1_C"/>
</dbReference>
<dbReference type="SUPFAM" id="SSF48239">
    <property type="entry name" value="Terpenoid cyclases/Protein prenyltransferases"/>
    <property type="match status" value="1"/>
</dbReference>
<dbReference type="GO" id="GO:0010333">
    <property type="term" value="F:terpene synthase activity"/>
    <property type="evidence" value="ECO:0007669"/>
    <property type="project" value="InterPro"/>
</dbReference>
<evidence type="ECO:0000256" key="2">
    <source>
        <dbReference type="ARBA" id="ARBA00001946"/>
    </source>
</evidence>
<dbReference type="InterPro" id="IPR036965">
    <property type="entry name" value="Terpene_synth_N_sf"/>
</dbReference>
<keyword evidence="3" id="KW-0479">Metal-binding</keyword>
<evidence type="ECO:0000313" key="7">
    <source>
        <dbReference type="EMBL" id="KAJ1697099.1"/>
    </source>
</evidence>
<dbReference type="InterPro" id="IPR008949">
    <property type="entry name" value="Isoprenoid_synthase_dom_sf"/>
</dbReference>
<evidence type="ECO:0000256" key="4">
    <source>
        <dbReference type="ARBA" id="ARBA00022842"/>
    </source>
</evidence>
<dbReference type="InterPro" id="IPR005630">
    <property type="entry name" value="Terpene_synthase_metal-bd"/>
</dbReference>
<dbReference type="PANTHER" id="PTHR31225">
    <property type="entry name" value="OS04G0344100 PROTEIN-RELATED"/>
    <property type="match status" value="1"/>
</dbReference>